<evidence type="ECO:0000313" key="1">
    <source>
        <dbReference type="EMBL" id="MBC5729481.1"/>
    </source>
</evidence>
<dbReference type="EMBL" id="JACOPR010000001">
    <property type="protein sequence ID" value="MBC5729481.1"/>
    <property type="molecule type" value="Genomic_DNA"/>
</dbReference>
<dbReference type="RefSeq" id="WP_101693574.1">
    <property type="nucleotide sequence ID" value="NZ_JACOPR010000001.1"/>
</dbReference>
<reference evidence="1 2" key="1">
    <citation type="submission" date="2020-08" db="EMBL/GenBank/DDBJ databases">
        <title>Genome public.</title>
        <authorList>
            <person name="Liu C."/>
            <person name="Sun Q."/>
        </authorList>
    </citation>
    <scope>NUCLEOTIDE SEQUENCE [LARGE SCALE GENOMIC DNA]</scope>
    <source>
        <strain evidence="1 2">New-38</strain>
    </source>
</reference>
<evidence type="ECO:0000313" key="2">
    <source>
        <dbReference type="Proteomes" id="UP000660021"/>
    </source>
</evidence>
<proteinExistence type="predicted"/>
<organism evidence="1 2">
    <name type="scientific">Pseudoflavonifractor hominis</name>
    <dbReference type="NCBI Taxonomy" id="2763059"/>
    <lineage>
        <taxon>Bacteria</taxon>
        <taxon>Bacillati</taxon>
        <taxon>Bacillota</taxon>
        <taxon>Clostridia</taxon>
        <taxon>Eubacteriales</taxon>
        <taxon>Oscillospiraceae</taxon>
        <taxon>Pseudoflavonifractor</taxon>
    </lineage>
</organism>
<name>A0ABR7HPV1_9FIRM</name>
<comment type="caution">
    <text evidence="1">The sequence shown here is derived from an EMBL/GenBank/DDBJ whole genome shotgun (WGS) entry which is preliminary data.</text>
</comment>
<gene>
    <name evidence="1" type="ORF">H8S34_01350</name>
</gene>
<protein>
    <submittedName>
        <fullName evidence="1">Uncharacterized protein</fullName>
    </submittedName>
</protein>
<keyword evidence="2" id="KW-1185">Reference proteome</keyword>
<sequence length="202" mass="22081">MAEEKRTIAYICPACRQSVILERSVFQLAAAPNELPCPCGKSALRVEMMGDRVHLTVPCVSCGGEHRVTCASHDFLHRRGLAFSCGKSGLDCCYVGEEDTVFGAVRRLEEAVDKLHREAGERGAFLDEIVMHEVLSEIRDIAKRGGISCSCGGKEWKLQVNYSSVDLVCAACGGDLRIPAATESDIEDICCKHTLRIHGRRA</sequence>
<accession>A0ABR7HPV1</accession>
<dbReference type="Proteomes" id="UP000660021">
    <property type="component" value="Unassembled WGS sequence"/>
</dbReference>